<organism evidence="2 3">
    <name type="scientific">Sphenostylis stenocarpa</name>
    <dbReference type="NCBI Taxonomy" id="92480"/>
    <lineage>
        <taxon>Eukaryota</taxon>
        <taxon>Viridiplantae</taxon>
        <taxon>Streptophyta</taxon>
        <taxon>Embryophyta</taxon>
        <taxon>Tracheophyta</taxon>
        <taxon>Spermatophyta</taxon>
        <taxon>Magnoliopsida</taxon>
        <taxon>eudicotyledons</taxon>
        <taxon>Gunneridae</taxon>
        <taxon>Pentapetalae</taxon>
        <taxon>rosids</taxon>
        <taxon>fabids</taxon>
        <taxon>Fabales</taxon>
        <taxon>Fabaceae</taxon>
        <taxon>Papilionoideae</taxon>
        <taxon>50 kb inversion clade</taxon>
        <taxon>NPAAA clade</taxon>
        <taxon>indigoferoid/millettioid clade</taxon>
        <taxon>Phaseoleae</taxon>
        <taxon>Sphenostylis</taxon>
    </lineage>
</organism>
<evidence type="ECO:0000313" key="2">
    <source>
        <dbReference type="EMBL" id="CAJ1969187.1"/>
    </source>
</evidence>
<feature type="region of interest" description="Disordered" evidence="1">
    <location>
        <begin position="58"/>
        <end position="77"/>
    </location>
</feature>
<gene>
    <name evidence="2" type="ORF">AYBTSS11_LOCUS22131</name>
</gene>
<dbReference type="Gramene" id="rna-AYBTSS11_LOCUS22131">
    <property type="protein sequence ID" value="CAJ1969187.1"/>
    <property type="gene ID" value="gene-AYBTSS11_LOCUS22131"/>
</dbReference>
<sequence length="155" mass="17769">MLSYPALKHWLKPSSFIYPESAFSCSRSTAQVQKKGLQFASQSGKSNGPNMRDLRERLSGTMTIKRPADAAPKKSRKAEEVYMTALNHRTDEDLKSMMGRPIVRIELVLEYCTFHKSFHCMLRELSHDRFKALFRNPAKVNEPVKTAISSKRKYA</sequence>
<reference evidence="2" key="1">
    <citation type="submission" date="2023-10" db="EMBL/GenBank/DDBJ databases">
        <authorList>
            <person name="Domelevo Entfellner J.-B."/>
        </authorList>
    </citation>
    <scope>NUCLEOTIDE SEQUENCE</scope>
</reference>
<dbReference type="EMBL" id="OY731404">
    <property type="protein sequence ID" value="CAJ1969187.1"/>
    <property type="molecule type" value="Genomic_DNA"/>
</dbReference>
<dbReference type="AlphaFoldDB" id="A0AA86T620"/>
<accession>A0AA86T620</accession>
<protein>
    <submittedName>
        <fullName evidence="2">Uncharacterized protein</fullName>
    </submittedName>
</protein>
<evidence type="ECO:0000256" key="1">
    <source>
        <dbReference type="SAM" id="MobiDB-lite"/>
    </source>
</evidence>
<keyword evidence="3" id="KW-1185">Reference proteome</keyword>
<name>A0AA86T620_9FABA</name>
<proteinExistence type="predicted"/>
<dbReference type="Proteomes" id="UP001189624">
    <property type="component" value="Chromosome 7"/>
</dbReference>
<evidence type="ECO:0000313" key="3">
    <source>
        <dbReference type="Proteomes" id="UP001189624"/>
    </source>
</evidence>
<feature type="compositionally biased region" description="Basic and acidic residues" evidence="1">
    <location>
        <begin position="66"/>
        <end position="77"/>
    </location>
</feature>